<organism evidence="1 2">
    <name type="scientific">Blattamonas nauphoetae</name>
    <dbReference type="NCBI Taxonomy" id="2049346"/>
    <lineage>
        <taxon>Eukaryota</taxon>
        <taxon>Metamonada</taxon>
        <taxon>Preaxostyla</taxon>
        <taxon>Oxymonadida</taxon>
        <taxon>Blattamonas</taxon>
    </lineage>
</organism>
<protein>
    <submittedName>
        <fullName evidence="1">Uncharacterized protein</fullName>
    </submittedName>
</protein>
<reference evidence="1 2" key="1">
    <citation type="journal article" date="2022" name="bioRxiv">
        <title>Genomics of Preaxostyla Flagellates Illuminates Evolutionary Transitions and the Path Towards Mitochondrial Loss.</title>
        <authorList>
            <person name="Novak L.V.F."/>
            <person name="Treitli S.C."/>
            <person name="Pyrih J."/>
            <person name="Halakuc P."/>
            <person name="Pipaliya S.V."/>
            <person name="Vacek V."/>
            <person name="Brzon O."/>
            <person name="Soukal P."/>
            <person name="Eme L."/>
            <person name="Dacks J.B."/>
            <person name="Karnkowska A."/>
            <person name="Elias M."/>
            <person name="Hampl V."/>
        </authorList>
    </citation>
    <scope>NUCLEOTIDE SEQUENCE [LARGE SCALE GENOMIC DNA]</scope>
    <source>
        <strain evidence="1">NAU3</strain>
        <tissue evidence="1">Gut</tissue>
    </source>
</reference>
<comment type="caution">
    <text evidence="1">The sequence shown here is derived from an EMBL/GenBank/DDBJ whole genome shotgun (WGS) entry which is preliminary data.</text>
</comment>
<keyword evidence="2" id="KW-1185">Reference proteome</keyword>
<evidence type="ECO:0000313" key="2">
    <source>
        <dbReference type="Proteomes" id="UP001281761"/>
    </source>
</evidence>
<gene>
    <name evidence="1" type="ORF">BLNAU_16445</name>
</gene>
<name>A0ABQ9XE89_9EUKA</name>
<sequence>MFGICEGRSGSDCHKHFILFHLFGTFAVRSDCCHDSGRVLVQAGQSDFLVVQLFRSIKLCLDGTREHDLLALFRLFNDRSEIRCDICTHSENSSTNSRD</sequence>
<proteinExistence type="predicted"/>
<dbReference type="Proteomes" id="UP001281761">
    <property type="component" value="Unassembled WGS sequence"/>
</dbReference>
<dbReference type="EMBL" id="JARBJD010000172">
    <property type="protein sequence ID" value="KAK2948626.1"/>
    <property type="molecule type" value="Genomic_DNA"/>
</dbReference>
<accession>A0ABQ9XE89</accession>
<evidence type="ECO:0000313" key="1">
    <source>
        <dbReference type="EMBL" id="KAK2948626.1"/>
    </source>
</evidence>